<keyword evidence="2" id="KW-1185">Reference proteome</keyword>
<dbReference type="AlphaFoldDB" id="A0A0B1SSZ6"/>
<organism evidence="1 2">
    <name type="scientific">Oesophagostomum dentatum</name>
    <name type="common">Nodular worm</name>
    <dbReference type="NCBI Taxonomy" id="61180"/>
    <lineage>
        <taxon>Eukaryota</taxon>
        <taxon>Metazoa</taxon>
        <taxon>Ecdysozoa</taxon>
        <taxon>Nematoda</taxon>
        <taxon>Chromadorea</taxon>
        <taxon>Rhabditida</taxon>
        <taxon>Rhabditina</taxon>
        <taxon>Rhabditomorpha</taxon>
        <taxon>Strongyloidea</taxon>
        <taxon>Strongylidae</taxon>
        <taxon>Oesophagostomum</taxon>
    </lineage>
</organism>
<protein>
    <recommendedName>
        <fullName evidence="3">Helicase C-terminal domain-containing protein</fullName>
    </recommendedName>
</protein>
<dbReference type="EMBL" id="KN558781">
    <property type="protein sequence ID" value="KHJ87016.1"/>
    <property type="molecule type" value="Genomic_DNA"/>
</dbReference>
<evidence type="ECO:0008006" key="3">
    <source>
        <dbReference type="Google" id="ProtNLM"/>
    </source>
</evidence>
<evidence type="ECO:0000313" key="2">
    <source>
        <dbReference type="Proteomes" id="UP000053660"/>
    </source>
</evidence>
<proteinExistence type="predicted"/>
<dbReference type="OrthoDB" id="5874773at2759"/>
<evidence type="ECO:0000313" key="1">
    <source>
        <dbReference type="EMBL" id="KHJ87016.1"/>
    </source>
</evidence>
<sequence>MPRSRRVFFRIGRTGRLGKGGRSTVLFSVLHDHAHIVPLFDFMCFHNQIIPEWLYKEYMRIKGAEQLRSVSSMDSFVSAGSNVTPEPDVSDDELVRIENTHTFSE</sequence>
<accession>A0A0B1SSZ6</accession>
<name>A0A0B1SSZ6_OESDE</name>
<reference evidence="1 2" key="1">
    <citation type="submission" date="2014-03" db="EMBL/GenBank/DDBJ databases">
        <title>Draft genome of the hookworm Oesophagostomum dentatum.</title>
        <authorList>
            <person name="Mitreva M."/>
        </authorList>
    </citation>
    <scope>NUCLEOTIDE SEQUENCE [LARGE SCALE GENOMIC DNA]</scope>
    <source>
        <strain evidence="1 2">OD-Hann</strain>
    </source>
</reference>
<dbReference type="Proteomes" id="UP000053660">
    <property type="component" value="Unassembled WGS sequence"/>
</dbReference>
<gene>
    <name evidence="1" type="ORF">OESDEN_13217</name>
</gene>